<dbReference type="EMBL" id="NIVC01003217">
    <property type="protein sequence ID" value="PAA52564.1"/>
    <property type="molecule type" value="Genomic_DNA"/>
</dbReference>
<dbReference type="InterPro" id="IPR007248">
    <property type="entry name" value="Mpv17_PMP22"/>
</dbReference>
<protein>
    <recommendedName>
        <fullName evidence="6">Mitochondrial inner membrane protein Mpv17</fullName>
    </recommendedName>
</protein>
<dbReference type="GO" id="GO:0005737">
    <property type="term" value="C:cytoplasm"/>
    <property type="evidence" value="ECO:0007669"/>
    <property type="project" value="TreeGrafter"/>
</dbReference>
<evidence type="ECO:0000313" key="9">
    <source>
        <dbReference type="Proteomes" id="UP000215902"/>
    </source>
</evidence>
<evidence type="ECO:0000313" key="8">
    <source>
        <dbReference type="EMBL" id="PAA52564.1"/>
    </source>
</evidence>
<evidence type="ECO:0000256" key="3">
    <source>
        <dbReference type="ARBA" id="ARBA00022692"/>
    </source>
</evidence>
<evidence type="ECO:0000256" key="4">
    <source>
        <dbReference type="ARBA" id="ARBA00022989"/>
    </source>
</evidence>
<feature type="transmembrane region" description="Helical" evidence="7">
    <location>
        <begin position="96"/>
        <end position="113"/>
    </location>
</feature>
<gene>
    <name evidence="8" type="ORF">BOX15_Mlig019886g7</name>
</gene>
<keyword evidence="4 7" id="KW-1133">Transmembrane helix</keyword>
<evidence type="ECO:0000256" key="6">
    <source>
        <dbReference type="ARBA" id="ARBA00049743"/>
    </source>
</evidence>
<proteinExistence type="inferred from homology"/>
<accession>A0A267DV75</accession>
<dbReference type="Proteomes" id="UP000215902">
    <property type="component" value="Unassembled WGS sequence"/>
</dbReference>
<keyword evidence="5 7" id="KW-0472">Membrane</keyword>
<dbReference type="GO" id="GO:0016020">
    <property type="term" value="C:membrane"/>
    <property type="evidence" value="ECO:0007669"/>
    <property type="project" value="UniProtKB-SubCell"/>
</dbReference>
<keyword evidence="3 7" id="KW-0812">Transmembrane</keyword>
<evidence type="ECO:0000256" key="2">
    <source>
        <dbReference type="ARBA" id="ARBA00006824"/>
    </source>
</evidence>
<organism evidence="8 9">
    <name type="scientific">Macrostomum lignano</name>
    <dbReference type="NCBI Taxonomy" id="282301"/>
    <lineage>
        <taxon>Eukaryota</taxon>
        <taxon>Metazoa</taxon>
        <taxon>Spiralia</taxon>
        <taxon>Lophotrochozoa</taxon>
        <taxon>Platyhelminthes</taxon>
        <taxon>Rhabditophora</taxon>
        <taxon>Macrostomorpha</taxon>
        <taxon>Macrostomida</taxon>
        <taxon>Macrostomidae</taxon>
        <taxon>Macrostomum</taxon>
    </lineage>
</organism>
<name>A0A267DV75_9PLAT</name>
<keyword evidence="9" id="KW-1185">Reference proteome</keyword>
<reference evidence="8 9" key="1">
    <citation type="submission" date="2017-06" db="EMBL/GenBank/DDBJ databases">
        <title>A platform for efficient transgenesis in Macrostomum lignano, a flatworm model organism for stem cell research.</title>
        <authorList>
            <person name="Berezikov E."/>
        </authorList>
    </citation>
    <scope>NUCLEOTIDE SEQUENCE [LARGE SCALE GENOMIC DNA]</scope>
    <source>
        <strain evidence="8">DV1</strain>
        <tissue evidence="8">Whole organism</tissue>
    </source>
</reference>
<comment type="subcellular location">
    <subcellularLocation>
        <location evidence="1">Membrane</location>
        <topology evidence="1">Multi-pass membrane protein</topology>
    </subcellularLocation>
</comment>
<dbReference type="PANTHER" id="PTHR11266:SF17">
    <property type="entry name" value="PROTEIN MPV17"/>
    <property type="match status" value="1"/>
</dbReference>
<evidence type="ECO:0000256" key="1">
    <source>
        <dbReference type="ARBA" id="ARBA00004141"/>
    </source>
</evidence>
<comment type="caution">
    <text evidence="8">The sequence shown here is derived from an EMBL/GenBank/DDBJ whole genome shotgun (WGS) entry which is preliminary data.</text>
</comment>
<dbReference type="AlphaFoldDB" id="A0A267DV75"/>
<feature type="transmembrane region" description="Helical" evidence="7">
    <location>
        <begin position="58"/>
        <end position="76"/>
    </location>
</feature>
<comment type="similarity">
    <text evidence="2 7">Belongs to the peroxisomal membrane protein PXMP2/4 family.</text>
</comment>
<evidence type="ECO:0000256" key="5">
    <source>
        <dbReference type="ARBA" id="ARBA00023136"/>
    </source>
</evidence>
<dbReference type="Pfam" id="PF04117">
    <property type="entry name" value="Mpv17_PMP22"/>
    <property type="match status" value="1"/>
</dbReference>
<dbReference type="STRING" id="282301.A0A267DV75"/>
<dbReference type="PANTHER" id="PTHR11266">
    <property type="entry name" value="PEROXISOMAL MEMBRANE PROTEIN 2, PXMP2 MPV17"/>
    <property type="match status" value="1"/>
</dbReference>
<dbReference type="OrthoDB" id="430207at2759"/>
<evidence type="ECO:0000256" key="7">
    <source>
        <dbReference type="RuleBase" id="RU363053"/>
    </source>
</evidence>
<sequence length="211" mass="23337">MALLKRAWIGYDRLLRTHPVVTPALTTGVLMGVGDVAAQSLEGYGYRTMSFRRTAKVFLLGACAYGPMLNKWYHFLSHRFANQSHRVLKMVAADQLIMAPVSVALYVSAVSALNSGSLAGVARQFDHFPEIMATNYKLWPAVQVLNFTFAPSHLRLLVVNCVTIVWNTYLSWVAHRPRLAAKKKLIKSVPTASGVSLAAVNHDQSALKRDN</sequence>